<dbReference type="RefSeq" id="WP_084373244.1">
    <property type="nucleotide sequence ID" value="NZ_FWYF01000003.1"/>
</dbReference>
<feature type="transmembrane region" description="Helical" evidence="1">
    <location>
        <begin position="97"/>
        <end position="119"/>
    </location>
</feature>
<proteinExistence type="predicted"/>
<organism evidence="2 3">
    <name type="scientific">Reichenbachiella faecimaris</name>
    <dbReference type="NCBI Taxonomy" id="692418"/>
    <lineage>
        <taxon>Bacteria</taxon>
        <taxon>Pseudomonadati</taxon>
        <taxon>Bacteroidota</taxon>
        <taxon>Cytophagia</taxon>
        <taxon>Cytophagales</taxon>
        <taxon>Reichenbachiellaceae</taxon>
        <taxon>Reichenbachiella</taxon>
    </lineage>
</organism>
<gene>
    <name evidence="2" type="ORF">SAMN04488029_2564</name>
</gene>
<dbReference type="AlphaFoldDB" id="A0A1W2GGR1"/>
<feature type="transmembrane region" description="Helical" evidence="1">
    <location>
        <begin position="17"/>
        <end position="40"/>
    </location>
</feature>
<keyword evidence="1" id="KW-0472">Membrane</keyword>
<reference evidence="2 3" key="1">
    <citation type="submission" date="2017-04" db="EMBL/GenBank/DDBJ databases">
        <authorList>
            <person name="Afonso C.L."/>
            <person name="Miller P.J."/>
            <person name="Scott M.A."/>
            <person name="Spackman E."/>
            <person name="Goraichik I."/>
            <person name="Dimitrov K.M."/>
            <person name="Suarez D.L."/>
            <person name="Swayne D.E."/>
        </authorList>
    </citation>
    <scope>NUCLEOTIDE SEQUENCE [LARGE SCALE GENOMIC DNA]</scope>
    <source>
        <strain evidence="2 3">DSM 26133</strain>
    </source>
</reference>
<name>A0A1W2GGR1_REIFA</name>
<feature type="transmembrane region" description="Helical" evidence="1">
    <location>
        <begin position="61"/>
        <end position="82"/>
    </location>
</feature>
<accession>A0A1W2GGR1</accession>
<sequence>MNQPDASLVEMLHYAQYLAEFIAIILVSGSLIGYLFYFGVIQVISGRSTRYRFRAKNEINVLWTASLGLVAAGAIFISAILIKDRDLTNALALSMKLILPLGFAFLVGSAINTYLRIYYPSILEDKLAKIRFKERKAPSGKAMRLLNEEEEDAYLTKEMIHEEELNHFDYDVWLDEDTKVTVIEKYVGNPNKLCPSCKFRTLRLESEEDEGKYTTQKYKCTYCGNKETETVEND</sequence>
<keyword evidence="1" id="KW-1133">Transmembrane helix</keyword>
<dbReference type="EMBL" id="FWYF01000003">
    <property type="protein sequence ID" value="SMD35837.1"/>
    <property type="molecule type" value="Genomic_DNA"/>
</dbReference>
<dbReference type="STRING" id="692418.SAMN04488029_2564"/>
<evidence type="ECO:0000313" key="2">
    <source>
        <dbReference type="EMBL" id="SMD35837.1"/>
    </source>
</evidence>
<evidence type="ECO:0000256" key="1">
    <source>
        <dbReference type="SAM" id="Phobius"/>
    </source>
</evidence>
<keyword evidence="1" id="KW-0812">Transmembrane</keyword>
<protein>
    <submittedName>
        <fullName evidence="2">Uncharacterized protein</fullName>
    </submittedName>
</protein>
<dbReference type="Proteomes" id="UP000192472">
    <property type="component" value="Unassembled WGS sequence"/>
</dbReference>
<dbReference type="OrthoDB" id="9810918at2"/>
<keyword evidence="3" id="KW-1185">Reference proteome</keyword>
<evidence type="ECO:0000313" key="3">
    <source>
        <dbReference type="Proteomes" id="UP000192472"/>
    </source>
</evidence>